<name>A0ABS5S976_9BACT</name>
<evidence type="ECO:0000256" key="1">
    <source>
        <dbReference type="SAM" id="Phobius"/>
    </source>
</evidence>
<accession>A0ABS5S976</accession>
<keyword evidence="1" id="KW-0472">Membrane</keyword>
<dbReference type="InterPro" id="IPR021218">
    <property type="entry name" value="DUF2784"/>
</dbReference>
<proteinExistence type="predicted"/>
<keyword evidence="1" id="KW-1133">Transmembrane helix</keyword>
<gene>
    <name evidence="2" type="ORF">KI810_02545</name>
</gene>
<dbReference type="EMBL" id="JAHCVK010000001">
    <property type="protein sequence ID" value="MBT0651924.1"/>
    <property type="molecule type" value="Genomic_DNA"/>
</dbReference>
<evidence type="ECO:0000313" key="2">
    <source>
        <dbReference type="EMBL" id="MBT0651924.1"/>
    </source>
</evidence>
<dbReference type="RefSeq" id="WP_214173909.1">
    <property type="nucleotide sequence ID" value="NZ_JAHCVK010000001.1"/>
</dbReference>
<feature type="transmembrane region" description="Helical" evidence="1">
    <location>
        <begin position="12"/>
        <end position="29"/>
    </location>
</feature>
<keyword evidence="1" id="KW-0812">Transmembrane</keyword>
<sequence length="123" mass="14164">MPYLILADMTVLLHALFVLFVLFGGIAVLRWQRLAWLHLPAAVWGVMIELGGWVCPLTFLENRFRRLGGVASYGGTFIERYLEPLLYPLGLTRDSQLVFGLVAFLINLAIYARLWRRSLDKRR</sequence>
<keyword evidence="3" id="KW-1185">Reference proteome</keyword>
<organism evidence="2 3">
    <name type="scientific">Geomobilimonas luticola</name>
    <dbReference type="NCBI Taxonomy" id="1114878"/>
    <lineage>
        <taxon>Bacteria</taxon>
        <taxon>Pseudomonadati</taxon>
        <taxon>Thermodesulfobacteriota</taxon>
        <taxon>Desulfuromonadia</taxon>
        <taxon>Geobacterales</taxon>
        <taxon>Geobacteraceae</taxon>
        <taxon>Geomobilimonas</taxon>
    </lineage>
</organism>
<protein>
    <submittedName>
        <fullName evidence="2">DUF2784 family protein</fullName>
    </submittedName>
</protein>
<reference evidence="2 3" key="1">
    <citation type="submission" date="2021-05" db="EMBL/GenBank/DDBJ databases">
        <title>The draft genome of Geobacter luticola JCM 17780.</title>
        <authorList>
            <person name="Xu Z."/>
            <person name="Masuda Y."/>
            <person name="Itoh H."/>
            <person name="Senoo K."/>
        </authorList>
    </citation>
    <scope>NUCLEOTIDE SEQUENCE [LARGE SCALE GENOMIC DNA]</scope>
    <source>
        <strain evidence="2 3">JCM 17780</strain>
    </source>
</reference>
<dbReference type="Proteomes" id="UP000756860">
    <property type="component" value="Unassembled WGS sequence"/>
</dbReference>
<evidence type="ECO:0000313" key="3">
    <source>
        <dbReference type="Proteomes" id="UP000756860"/>
    </source>
</evidence>
<feature type="transmembrane region" description="Helical" evidence="1">
    <location>
        <begin position="97"/>
        <end position="115"/>
    </location>
</feature>
<feature type="transmembrane region" description="Helical" evidence="1">
    <location>
        <begin position="41"/>
        <end position="60"/>
    </location>
</feature>
<dbReference type="Pfam" id="PF10861">
    <property type="entry name" value="DUF2784"/>
    <property type="match status" value="1"/>
</dbReference>
<comment type="caution">
    <text evidence="2">The sequence shown here is derived from an EMBL/GenBank/DDBJ whole genome shotgun (WGS) entry which is preliminary data.</text>
</comment>